<dbReference type="AlphaFoldDB" id="A0A1H4CQ87"/>
<feature type="transmembrane region" description="Helical" evidence="7">
    <location>
        <begin position="194"/>
        <end position="213"/>
    </location>
</feature>
<comment type="subcellular location">
    <subcellularLocation>
        <location evidence="1">Cell membrane</location>
        <topology evidence="1">Multi-pass membrane protein</topology>
    </subcellularLocation>
</comment>
<evidence type="ECO:0000256" key="3">
    <source>
        <dbReference type="ARBA" id="ARBA00022475"/>
    </source>
</evidence>
<evidence type="ECO:0000313" key="9">
    <source>
        <dbReference type="EMBL" id="SEA62524.1"/>
    </source>
</evidence>
<dbReference type="PANTHER" id="PTHR40074">
    <property type="entry name" value="O-ACETYLTRANSFERASE WECH"/>
    <property type="match status" value="1"/>
</dbReference>
<feature type="transmembrane region" description="Helical" evidence="7">
    <location>
        <begin position="266"/>
        <end position="285"/>
    </location>
</feature>
<gene>
    <name evidence="9" type="ORF">SAMN05216462_2081</name>
</gene>
<feature type="transmembrane region" description="Helical" evidence="7">
    <location>
        <begin position="127"/>
        <end position="146"/>
    </location>
</feature>
<name>A0A1H4CQ87_XYLRU</name>
<evidence type="ECO:0000259" key="8">
    <source>
        <dbReference type="Pfam" id="PF01757"/>
    </source>
</evidence>
<accession>A0A1H4CQ87</accession>
<evidence type="ECO:0000256" key="1">
    <source>
        <dbReference type="ARBA" id="ARBA00004651"/>
    </source>
</evidence>
<organism evidence="9 10">
    <name type="scientific">Xylanibacter ruminicola</name>
    <name type="common">Prevotella ruminicola</name>
    <dbReference type="NCBI Taxonomy" id="839"/>
    <lineage>
        <taxon>Bacteria</taxon>
        <taxon>Pseudomonadati</taxon>
        <taxon>Bacteroidota</taxon>
        <taxon>Bacteroidia</taxon>
        <taxon>Bacteroidales</taxon>
        <taxon>Prevotellaceae</taxon>
        <taxon>Xylanibacter</taxon>
    </lineage>
</organism>
<evidence type="ECO:0000256" key="5">
    <source>
        <dbReference type="ARBA" id="ARBA00022989"/>
    </source>
</evidence>
<feature type="transmembrane region" description="Helical" evidence="7">
    <location>
        <begin position="73"/>
        <end position="90"/>
    </location>
</feature>
<dbReference type="Proteomes" id="UP000182257">
    <property type="component" value="Unassembled WGS sequence"/>
</dbReference>
<feature type="transmembrane region" description="Helical" evidence="7">
    <location>
        <begin position="297"/>
        <end position="318"/>
    </location>
</feature>
<proteinExistence type="inferred from homology"/>
<feature type="transmembrane region" description="Helical" evidence="7">
    <location>
        <begin position="158"/>
        <end position="182"/>
    </location>
</feature>
<feature type="domain" description="Acyltransferase 3" evidence="8">
    <location>
        <begin position="7"/>
        <end position="313"/>
    </location>
</feature>
<dbReference type="GO" id="GO:0016413">
    <property type="term" value="F:O-acetyltransferase activity"/>
    <property type="evidence" value="ECO:0007669"/>
    <property type="project" value="TreeGrafter"/>
</dbReference>
<evidence type="ECO:0000256" key="6">
    <source>
        <dbReference type="ARBA" id="ARBA00023136"/>
    </source>
</evidence>
<feature type="transmembrane region" description="Helical" evidence="7">
    <location>
        <begin position="42"/>
        <end position="61"/>
    </location>
</feature>
<keyword evidence="6 7" id="KW-0472">Membrane</keyword>
<comment type="similarity">
    <text evidence="2">Belongs to the acyltransferase 3 family.</text>
</comment>
<evidence type="ECO:0000256" key="4">
    <source>
        <dbReference type="ARBA" id="ARBA00022692"/>
    </source>
</evidence>
<dbReference type="GO" id="GO:0005886">
    <property type="term" value="C:plasma membrane"/>
    <property type="evidence" value="ECO:0007669"/>
    <property type="project" value="UniProtKB-SubCell"/>
</dbReference>
<dbReference type="EMBL" id="FNRF01000003">
    <property type="protein sequence ID" value="SEA62524.1"/>
    <property type="molecule type" value="Genomic_DNA"/>
</dbReference>
<dbReference type="InterPro" id="IPR002656">
    <property type="entry name" value="Acyl_transf_3_dom"/>
</dbReference>
<dbReference type="GO" id="GO:0009246">
    <property type="term" value="P:enterobacterial common antigen biosynthetic process"/>
    <property type="evidence" value="ECO:0007669"/>
    <property type="project" value="TreeGrafter"/>
</dbReference>
<evidence type="ECO:0000313" key="10">
    <source>
        <dbReference type="Proteomes" id="UP000182257"/>
    </source>
</evidence>
<reference evidence="9 10" key="1">
    <citation type="submission" date="2016-10" db="EMBL/GenBank/DDBJ databases">
        <authorList>
            <person name="de Groot N.N."/>
        </authorList>
    </citation>
    <scope>NUCLEOTIDE SEQUENCE [LARGE SCALE GENOMIC DNA]</scope>
    <source>
        <strain evidence="9 10">D31d</strain>
    </source>
</reference>
<dbReference type="PANTHER" id="PTHR40074:SF2">
    <property type="entry name" value="O-ACETYLTRANSFERASE WECH"/>
    <property type="match status" value="1"/>
</dbReference>
<evidence type="ECO:0000256" key="2">
    <source>
        <dbReference type="ARBA" id="ARBA00007400"/>
    </source>
</evidence>
<sequence>MAKQRIEYIDAMRGFTMILVVFAHVCHFCLGDSRMGYNAVFILFRLPCFFMISGWLFESVAQRPFKEVAKHKAMVQLIPTFIFLLLLAPPPEFFHQLGALKGGYWFTFALFEYFILYMLMIRISRKWTPLMAVALTIGTFLYARYYDSLRSTADGYQLWLIDFSGFLSVTTWRLFLFFYLGTCIRRYFDTFIRWTDKPVVIVLITAVFAMIASTSHHDNLMFEMFRFYVGGISGMVMVFTFFRLSASWLKRWHISQPLQYVGTRTLDIYLLHFFFLPRLLMAYSPQLAAFDSRFIEFWVILAVSLVVLALTLVASYAIRLSPFLGHYLFGVKYDKAT</sequence>
<dbReference type="RefSeq" id="WP_175456358.1">
    <property type="nucleotide sequence ID" value="NZ_FNRF01000003.1"/>
</dbReference>
<keyword evidence="3" id="KW-1003">Cell membrane</keyword>
<keyword evidence="5 7" id="KW-1133">Transmembrane helix</keyword>
<dbReference type="Pfam" id="PF01757">
    <property type="entry name" value="Acyl_transf_3"/>
    <property type="match status" value="1"/>
</dbReference>
<protein>
    <submittedName>
        <fullName evidence="9">Fucose 4-O-acetylase</fullName>
    </submittedName>
</protein>
<keyword evidence="4 7" id="KW-0812">Transmembrane</keyword>
<evidence type="ECO:0000256" key="7">
    <source>
        <dbReference type="SAM" id="Phobius"/>
    </source>
</evidence>
<feature type="transmembrane region" description="Helical" evidence="7">
    <location>
        <begin position="225"/>
        <end position="245"/>
    </location>
</feature>
<feature type="transmembrane region" description="Helical" evidence="7">
    <location>
        <begin position="12"/>
        <end position="30"/>
    </location>
</feature>
<feature type="transmembrane region" description="Helical" evidence="7">
    <location>
        <begin position="102"/>
        <end position="120"/>
    </location>
</feature>